<evidence type="ECO:0000256" key="9">
    <source>
        <dbReference type="ARBA" id="ARBA00022801"/>
    </source>
</evidence>
<dbReference type="Pfam" id="PF01612">
    <property type="entry name" value="DNA_pol_A_exo1"/>
    <property type="match status" value="1"/>
</dbReference>
<evidence type="ECO:0000256" key="14">
    <source>
        <dbReference type="ARBA" id="ARBA00049244"/>
    </source>
</evidence>
<evidence type="ECO:0000256" key="1">
    <source>
        <dbReference type="ARBA" id="ARBA00007705"/>
    </source>
</evidence>
<dbReference type="InterPro" id="IPR018320">
    <property type="entry name" value="DNA_polymerase_1"/>
</dbReference>
<dbReference type="GO" id="GO:0003887">
    <property type="term" value="F:DNA-directed DNA polymerase activity"/>
    <property type="evidence" value="ECO:0007669"/>
    <property type="project" value="UniProtKB-UniRule"/>
</dbReference>
<keyword evidence="12 16" id="KW-0238">DNA-binding</keyword>
<dbReference type="Gene3D" id="1.10.150.20">
    <property type="entry name" value="5' to 3' exonuclease, C-terminal subdomain"/>
    <property type="match status" value="1"/>
</dbReference>
<keyword evidence="8 16" id="KW-0227">DNA damage</keyword>
<dbReference type="GO" id="GO:0006302">
    <property type="term" value="P:double-strand break repair"/>
    <property type="evidence" value="ECO:0007669"/>
    <property type="project" value="TreeGrafter"/>
</dbReference>
<evidence type="ECO:0000256" key="3">
    <source>
        <dbReference type="ARBA" id="ARBA00020311"/>
    </source>
</evidence>
<dbReference type="GO" id="GO:0006261">
    <property type="term" value="P:DNA-templated DNA replication"/>
    <property type="evidence" value="ECO:0007669"/>
    <property type="project" value="UniProtKB-UniRule"/>
</dbReference>
<keyword evidence="7" id="KW-0540">Nuclease</keyword>
<dbReference type="NCBIfam" id="TIGR00593">
    <property type="entry name" value="pola"/>
    <property type="match status" value="1"/>
</dbReference>
<feature type="non-terminal residue" evidence="20">
    <location>
        <position position="1"/>
    </location>
</feature>
<evidence type="ECO:0000313" key="21">
    <source>
        <dbReference type="Proteomes" id="UP000217838"/>
    </source>
</evidence>
<dbReference type="GO" id="GO:0008408">
    <property type="term" value="F:3'-5' exonuclease activity"/>
    <property type="evidence" value="ECO:0007669"/>
    <property type="project" value="InterPro"/>
</dbReference>
<dbReference type="PRINTS" id="PR00868">
    <property type="entry name" value="DNAPOLI"/>
</dbReference>
<dbReference type="FunFam" id="1.10.150.20:FF:000002">
    <property type="entry name" value="DNA polymerase I"/>
    <property type="match status" value="1"/>
</dbReference>
<dbReference type="InterPro" id="IPR012337">
    <property type="entry name" value="RNaseH-like_sf"/>
</dbReference>
<reference evidence="21" key="1">
    <citation type="submission" date="2017-08" db="EMBL/GenBank/DDBJ databases">
        <title>A dynamic microbial community with high functional redundancy inhabits the cold, oxic subseafloor aquifer.</title>
        <authorList>
            <person name="Tully B.J."/>
            <person name="Wheat C.G."/>
            <person name="Glazer B.T."/>
            <person name="Huber J.A."/>
        </authorList>
    </citation>
    <scope>NUCLEOTIDE SEQUENCE [LARGE SCALE GENOMIC DNA]</scope>
</reference>
<dbReference type="PANTHER" id="PTHR10133">
    <property type="entry name" value="DNA POLYMERASE I"/>
    <property type="match status" value="1"/>
</dbReference>
<evidence type="ECO:0000313" key="20">
    <source>
        <dbReference type="EMBL" id="PCI95468.1"/>
    </source>
</evidence>
<protein>
    <recommendedName>
        <fullName evidence="3 15">DNA polymerase I</fullName>
        <ecNumber evidence="2 15">2.7.7.7</ecNumber>
    </recommendedName>
</protein>
<dbReference type="InterPro" id="IPR002562">
    <property type="entry name" value="3'-5'_exonuclease_dom"/>
</dbReference>
<dbReference type="NCBIfam" id="NF004397">
    <property type="entry name" value="PRK05755.1"/>
    <property type="match status" value="1"/>
</dbReference>
<dbReference type="EC" id="2.7.7.7" evidence="2 15"/>
<dbReference type="FunFam" id="1.20.1060.10:FF:000001">
    <property type="entry name" value="DNA polymerase I"/>
    <property type="match status" value="1"/>
</dbReference>
<dbReference type="InterPro" id="IPR001098">
    <property type="entry name" value="DNA-dir_DNA_pol_A_palm_dom"/>
</dbReference>
<keyword evidence="4 16" id="KW-0808">Transferase</keyword>
<dbReference type="InterPro" id="IPR036397">
    <property type="entry name" value="RNaseH_sf"/>
</dbReference>
<evidence type="ECO:0000259" key="19">
    <source>
        <dbReference type="SMART" id="SM00482"/>
    </source>
</evidence>
<feature type="domain" description="DNA-directed DNA polymerase family A palm" evidence="19">
    <location>
        <begin position="371"/>
        <end position="578"/>
    </location>
</feature>
<name>A0A2A4YKX0_UNCAE</name>
<dbReference type="CDD" id="cd06139">
    <property type="entry name" value="DNA_polA_I_Ecoli_like_exo"/>
    <property type="match status" value="1"/>
</dbReference>
<dbReference type="InterPro" id="IPR002298">
    <property type="entry name" value="DNA_polymerase_A"/>
</dbReference>
<evidence type="ECO:0000256" key="17">
    <source>
        <dbReference type="SAM" id="Coils"/>
    </source>
</evidence>
<dbReference type="EMBL" id="NVUU01000018">
    <property type="protein sequence ID" value="PCI95468.1"/>
    <property type="molecule type" value="Genomic_DNA"/>
</dbReference>
<keyword evidence="5 16" id="KW-0548">Nucleotidyltransferase</keyword>
<feature type="domain" description="3'-5' exonuclease" evidence="18">
    <location>
        <begin position="23"/>
        <end position="203"/>
    </location>
</feature>
<keyword evidence="10" id="KW-0269">Exonuclease</keyword>
<dbReference type="Gene3D" id="1.20.1060.10">
    <property type="entry name" value="Taq DNA Polymerase, Chain T, domain 4"/>
    <property type="match status" value="1"/>
</dbReference>
<dbReference type="AlphaFoldDB" id="A0A2A4YKX0"/>
<dbReference type="Gene3D" id="3.30.70.370">
    <property type="match status" value="1"/>
</dbReference>
<keyword evidence="9" id="KW-0378">Hydrolase</keyword>
<keyword evidence="6 16" id="KW-0235">DNA replication</keyword>
<evidence type="ECO:0000256" key="13">
    <source>
        <dbReference type="ARBA" id="ARBA00023204"/>
    </source>
</evidence>
<comment type="catalytic activity">
    <reaction evidence="14 16">
        <text>DNA(n) + a 2'-deoxyribonucleoside 5'-triphosphate = DNA(n+1) + diphosphate</text>
        <dbReference type="Rhea" id="RHEA:22508"/>
        <dbReference type="Rhea" id="RHEA-COMP:17339"/>
        <dbReference type="Rhea" id="RHEA-COMP:17340"/>
        <dbReference type="ChEBI" id="CHEBI:33019"/>
        <dbReference type="ChEBI" id="CHEBI:61560"/>
        <dbReference type="ChEBI" id="CHEBI:173112"/>
        <dbReference type="EC" id="2.7.7.7"/>
    </reaction>
</comment>
<dbReference type="SUPFAM" id="SSF53098">
    <property type="entry name" value="Ribonuclease H-like"/>
    <property type="match status" value="1"/>
</dbReference>
<dbReference type="Proteomes" id="UP000217838">
    <property type="component" value="Unassembled WGS sequence"/>
</dbReference>
<dbReference type="InterPro" id="IPR043502">
    <property type="entry name" value="DNA/RNA_pol_sf"/>
</dbReference>
<dbReference type="PANTHER" id="PTHR10133:SF27">
    <property type="entry name" value="DNA POLYMERASE NU"/>
    <property type="match status" value="1"/>
</dbReference>
<evidence type="ECO:0000256" key="8">
    <source>
        <dbReference type="ARBA" id="ARBA00022763"/>
    </source>
</evidence>
<comment type="similarity">
    <text evidence="1 16">Belongs to the DNA polymerase type-A family.</text>
</comment>
<proteinExistence type="inferred from homology"/>
<keyword evidence="13 16" id="KW-0234">DNA repair</keyword>
<evidence type="ECO:0000256" key="4">
    <source>
        <dbReference type="ARBA" id="ARBA00022679"/>
    </source>
</evidence>
<dbReference type="CDD" id="cd08637">
    <property type="entry name" value="DNA_pol_A_pol_I_C"/>
    <property type="match status" value="1"/>
</dbReference>
<dbReference type="Pfam" id="PF00476">
    <property type="entry name" value="DNA_pol_A"/>
    <property type="match status" value="1"/>
</dbReference>
<dbReference type="SMART" id="SM00474">
    <property type="entry name" value="35EXOc"/>
    <property type="match status" value="1"/>
</dbReference>
<evidence type="ECO:0000256" key="7">
    <source>
        <dbReference type="ARBA" id="ARBA00022722"/>
    </source>
</evidence>
<keyword evidence="17" id="KW-0175">Coiled coil</keyword>
<dbReference type="SMART" id="SM00482">
    <property type="entry name" value="POLAc"/>
    <property type="match status" value="1"/>
</dbReference>
<evidence type="ECO:0000256" key="11">
    <source>
        <dbReference type="ARBA" id="ARBA00022932"/>
    </source>
</evidence>
<sequence length="613" mass="70140">GWLPKDKEWVRYECLLKVKKHSYELVDTEEKLEDLLKKLNQAETICVDTETTSIHPMKAEIVGIGFCMEVAKAYYIPANANLKLDTIIEKLKPILEDPNKKFFGHNFKYDYHVLRNYDIDVKNIYFDTMLASYLINSQSNRHNLDRLCLEIFGKVKTAYKDLVGTGKNQITMFEVPLDTIKDYCCEDVDYTFRLMLAFEKELEEKSLTNVMQKIEMPLLPVLASMERTGIFVDTGKLKLMSKELHTHIDFLSKSIYERAGEIFNLNSPKQLSVILYDKLQIPSPSKKKQEQRSTSASILEILKNEYPICAEVLKYRVLEKLRSTYVESLPLQILDKTNKIHCTFNQSVAATGRLSCTDPNLQNIPIRTEMGRTIRKAFRPMKEGYSFLAADYSQIELRILAHLSGETALIEAFKSKGDIHSFTASLVFNVDEENVTKQMRHMAKAVNFGIIYGQQAYGLSQQLGISMKEASEFIKTYFERYPKVKEFINSCKEKAEKESVATTFTGRQRPLLEIHSKNPMLKAAAERLAVNTPIQGGQADIIKLAMIEIQKKLSSRENLGKMILQIHDELVFEVPDSSIEETKKLVVDIMENIVELVVPLTVDVAIGKNWGEC</sequence>
<evidence type="ECO:0000259" key="18">
    <source>
        <dbReference type="SMART" id="SM00474"/>
    </source>
</evidence>
<keyword evidence="11 16" id="KW-0239">DNA-directed DNA polymerase</keyword>
<dbReference type="Gene3D" id="3.30.420.10">
    <property type="entry name" value="Ribonuclease H-like superfamily/Ribonuclease H"/>
    <property type="match status" value="1"/>
</dbReference>
<evidence type="ECO:0000256" key="6">
    <source>
        <dbReference type="ARBA" id="ARBA00022705"/>
    </source>
</evidence>
<comment type="caution">
    <text evidence="20">The sequence shown here is derived from an EMBL/GenBank/DDBJ whole genome shotgun (WGS) entry which is preliminary data.</text>
</comment>
<dbReference type="GO" id="GO:0003677">
    <property type="term" value="F:DNA binding"/>
    <property type="evidence" value="ECO:0007669"/>
    <property type="project" value="UniProtKB-UniRule"/>
</dbReference>
<evidence type="ECO:0000256" key="16">
    <source>
        <dbReference type="RuleBase" id="RU004460"/>
    </source>
</evidence>
<evidence type="ECO:0000256" key="5">
    <source>
        <dbReference type="ARBA" id="ARBA00022695"/>
    </source>
</evidence>
<evidence type="ECO:0000256" key="12">
    <source>
        <dbReference type="ARBA" id="ARBA00023125"/>
    </source>
</evidence>
<accession>A0A2A4YKX0</accession>
<evidence type="ECO:0000256" key="2">
    <source>
        <dbReference type="ARBA" id="ARBA00012417"/>
    </source>
</evidence>
<organism evidence="20 21">
    <name type="scientific">Aerophobetes bacterium</name>
    <dbReference type="NCBI Taxonomy" id="2030807"/>
    <lineage>
        <taxon>Bacteria</taxon>
        <taxon>Candidatus Aerophobota</taxon>
    </lineage>
</organism>
<gene>
    <name evidence="16" type="primary">polA</name>
    <name evidence="20" type="ORF">COB11_02195</name>
</gene>
<evidence type="ECO:0000256" key="10">
    <source>
        <dbReference type="ARBA" id="ARBA00022839"/>
    </source>
</evidence>
<feature type="coiled-coil region" evidence="17">
    <location>
        <begin position="18"/>
        <end position="52"/>
    </location>
</feature>
<evidence type="ECO:0000256" key="15">
    <source>
        <dbReference type="NCBIfam" id="TIGR00593"/>
    </source>
</evidence>
<dbReference type="SUPFAM" id="SSF56672">
    <property type="entry name" value="DNA/RNA polymerases"/>
    <property type="match status" value="1"/>
</dbReference>